<feature type="transmembrane region" description="Helical" evidence="5">
    <location>
        <begin position="285"/>
        <end position="309"/>
    </location>
</feature>
<reference evidence="7" key="2">
    <citation type="submission" date="2014-09" db="EMBL/GenBank/DDBJ databases">
        <authorList>
            <person name="Martin A.A."/>
        </authorList>
    </citation>
    <scope>NUCLEOTIDE SEQUENCE</scope>
    <source>
        <strain evidence="7">ED321</strain>
    </source>
</reference>
<feature type="transmembrane region" description="Helical" evidence="5">
    <location>
        <begin position="376"/>
        <end position="395"/>
    </location>
</feature>
<dbReference type="CTD" id="36377216"/>
<evidence type="ECO:0000256" key="2">
    <source>
        <dbReference type="ARBA" id="ARBA00022692"/>
    </source>
</evidence>
<evidence type="ECO:0000256" key="5">
    <source>
        <dbReference type="SAM" id="Phobius"/>
    </source>
</evidence>
<dbReference type="Proteomes" id="UP000035682">
    <property type="component" value="Unplaced"/>
</dbReference>
<dbReference type="GO" id="GO:0090087">
    <property type="term" value="P:regulation of peptide transport"/>
    <property type="evidence" value="ECO:0007669"/>
    <property type="project" value="EnsemblMetazoa"/>
</dbReference>
<dbReference type="AlphaFoldDB" id="A0A090L4X6"/>
<keyword evidence="2 5" id="KW-0812">Transmembrane</keyword>
<sequence>MPNNNETSPIIKNTYKSGIFLLIIVNLLWVVSAEITRYIFVDLNLRRPLLITYVKCCMFSMYLLKFIFGRNSTKDLPYGNLEEIEEESSEFEIEGLSGPEFEPVIDVIESGNDSDTVNSNNNTNGHRRRSVRFSGVREIRRMPDSSAEHAREARRSYHPPNFNCTISPMLKYSLYFCPLWFFSSTTYQASLMFSSVASVNLISASSSLFVLMFTAVCPRRLHDKFTITKLCLVLLNMFGVALVSQFSESLYGSALALISAFSYAIYLAGFSMFIHKYGNIDINILFGFIGLFSLFFCTPLIILVHLYGIESQLPLPTLYEFGIVMLNGFVGSVLADWLCLYATMLTTSLISSISMSLSIPMAMMADIICRGKVPSFIELVASIPILISFIGSAIVNQDNNSSNNGHNNRNGIIGGGRLNRHRRGRRVRNNEDEALLDGDDDQEY</sequence>
<accession>A0A090L4X6</accession>
<dbReference type="GeneID" id="36377216"/>
<feature type="transmembrane region" description="Helical" evidence="5">
    <location>
        <begin position="49"/>
        <end position="68"/>
    </location>
</feature>
<feature type="transmembrane region" description="Helical" evidence="5">
    <location>
        <begin position="20"/>
        <end position="40"/>
    </location>
</feature>
<feature type="transmembrane region" description="Helical" evidence="5">
    <location>
        <begin position="329"/>
        <end position="355"/>
    </location>
</feature>
<comment type="subcellular location">
    <subcellularLocation>
        <location evidence="1">Membrane</location>
        <topology evidence="1">Multi-pass membrane protein</topology>
    </subcellularLocation>
</comment>
<dbReference type="WBParaSite" id="SRAE_1000310400.1">
    <property type="protein sequence ID" value="SRAE_1000310400.1"/>
    <property type="gene ID" value="WBGene00259721"/>
</dbReference>
<dbReference type="WormBase" id="SRAE_1000310400">
    <property type="protein sequence ID" value="SRP00633"/>
    <property type="gene ID" value="WBGene00259721"/>
</dbReference>
<keyword evidence="4 5" id="KW-0472">Membrane</keyword>
<feature type="transmembrane region" description="Helical" evidence="5">
    <location>
        <begin position="225"/>
        <end position="244"/>
    </location>
</feature>
<protein>
    <submittedName>
        <fullName evidence="6 8">Solute carrier family 35 member F5</fullName>
    </submittedName>
</protein>
<dbReference type="GO" id="GO:0016020">
    <property type="term" value="C:membrane"/>
    <property type="evidence" value="ECO:0007669"/>
    <property type="project" value="UniProtKB-SubCell"/>
</dbReference>
<dbReference type="RefSeq" id="XP_024504052.1">
    <property type="nucleotide sequence ID" value="XM_024650257.1"/>
</dbReference>
<proteinExistence type="predicted"/>
<reference evidence="8" key="3">
    <citation type="submission" date="2020-12" db="UniProtKB">
        <authorList>
            <consortium name="WormBaseParasite"/>
        </authorList>
    </citation>
    <scope>IDENTIFICATION</scope>
</reference>
<evidence type="ECO:0000313" key="7">
    <source>
        <dbReference type="Proteomes" id="UP000035682"/>
    </source>
</evidence>
<keyword evidence="3 5" id="KW-1133">Transmembrane helix</keyword>
<dbReference type="OMA" id="FWCKALI"/>
<dbReference type="STRING" id="34506.A0A090L4X6"/>
<organism evidence="6">
    <name type="scientific">Strongyloides ratti</name>
    <name type="common">Parasitic roundworm</name>
    <dbReference type="NCBI Taxonomy" id="34506"/>
    <lineage>
        <taxon>Eukaryota</taxon>
        <taxon>Metazoa</taxon>
        <taxon>Ecdysozoa</taxon>
        <taxon>Nematoda</taxon>
        <taxon>Chromadorea</taxon>
        <taxon>Rhabditida</taxon>
        <taxon>Tylenchina</taxon>
        <taxon>Panagrolaimomorpha</taxon>
        <taxon>Strongyloidoidea</taxon>
        <taxon>Strongyloididae</taxon>
        <taxon>Strongyloides</taxon>
    </lineage>
</organism>
<evidence type="ECO:0000256" key="1">
    <source>
        <dbReference type="ARBA" id="ARBA00004141"/>
    </source>
</evidence>
<feature type="transmembrane region" description="Helical" evidence="5">
    <location>
        <begin position="191"/>
        <end position="213"/>
    </location>
</feature>
<evidence type="ECO:0000313" key="8">
    <source>
        <dbReference type="WBParaSite" id="SRAE_1000310400.1"/>
    </source>
</evidence>
<reference evidence="6" key="1">
    <citation type="submission" date="2014-09" db="EMBL/GenBank/DDBJ databases">
        <authorList>
            <person name="Aslett A.Martin."/>
        </authorList>
    </citation>
    <scope>NUCLEOTIDE SEQUENCE</scope>
    <source>
        <strain evidence="6">ED321 Heterogonic</strain>
    </source>
</reference>
<evidence type="ECO:0000313" key="6">
    <source>
        <dbReference type="EMBL" id="CEF64851.1"/>
    </source>
</evidence>
<name>A0A090L4X6_STRRB</name>
<evidence type="ECO:0000256" key="3">
    <source>
        <dbReference type="ARBA" id="ARBA00022989"/>
    </source>
</evidence>
<dbReference type="OrthoDB" id="10041630at2759"/>
<dbReference type="PANTHER" id="PTHR23051:SF0">
    <property type="entry name" value="SOLUTE CARRIER FAMILY 35 MEMBER F5"/>
    <property type="match status" value="1"/>
</dbReference>
<dbReference type="GO" id="GO:0010883">
    <property type="term" value="P:regulation of lipid storage"/>
    <property type="evidence" value="ECO:0007669"/>
    <property type="project" value="EnsemblMetazoa"/>
</dbReference>
<evidence type="ECO:0000256" key="4">
    <source>
        <dbReference type="ARBA" id="ARBA00023136"/>
    </source>
</evidence>
<gene>
    <name evidence="6 8 9" type="ORF">SRAE_1000310400</name>
</gene>
<dbReference type="PANTHER" id="PTHR23051">
    <property type="entry name" value="SOLUTE CARRIER FAMILY 35, MEMBER F5"/>
    <property type="match status" value="1"/>
</dbReference>
<dbReference type="EMBL" id="LN609528">
    <property type="protein sequence ID" value="CEF64851.1"/>
    <property type="molecule type" value="Genomic_DNA"/>
</dbReference>
<keyword evidence="7" id="KW-1185">Reference proteome</keyword>
<evidence type="ECO:0000313" key="9">
    <source>
        <dbReference type="WormBase" id="SRAE_1000310400"/>
    </source>
</evidence>
<feature type="transmembrane region" description="Helical" evidence="5">
    <location>
        <begin position="250"/>
        <end position="273"/>
    </location>
</feature>